<dbReference type="InterPro" id="IPR052343">
    <property type="entry name" value="Retrotransposon-Effector_Assoc"/>
</dbReference>
<dbReference type="PANTHER" id="PTHR46890:SF50">
    <property type="entry name" value="RNA-DIRECTED DNA POLYMERASE, EUKARYOTA, REVERSE TRANSCRIPTASE ZINC-BINDING DOMAIN PROTEIN-RELATED"/>
    <property type="match status" value="1"/>
</dbReference>
<reference evidence="1 2" key="1">
    <citation type="journal article" date="2018" name="PLoS Genet.">
        <title>Population sequencing reveals clonal diversity and ancestral inbreeding in the grapevine cultivar Chardonnay.</title>
        <authorList>
            <person name="Roach M.J."/>
            <person name="Johnson D.L."/>
            <person name="Bohlmann J."/>
            <person name="van Vuuren H.J."/>
            <person name="Jones S.J."/>
            <person name="Pretorius I.S."/>
            <person name="Schmidt S.A."/>
            <person name="Borneman A.R."/>
        </authorList>
    </citation>
    <scope>NUCLEOTIDE SEQUENCE [LARGE SCALE GENOMIC DNA]</scope>
    <source>
        <strain evidence="2">cv. Chardonnay</strain>
        <tissue evidence="1">Leaf</tissue>
    </source>
</reference>
<dbReference type="AlphaFoldDB" id="A0A438J083"/>
<name>A0A438J083_VITVI</name>
<evidence type="ECO:0008006" key="3">
    <source>
        <dbReference type="Google" id="ProtNLM"/>
    </source>
</evidence>
<proteinExistence type="predicted"/>
<dbReference type="Proteomes" id="UP000288805">
    <property type="component" value="Unassembled WGS sequence"/>
</dbReference>
<protein>
    <recommendedName>
        <fullName evidence="3">Reverse transcriptase domain-containing protein</fullName>
    </recommendedName>
</protein>
<dbReference type="PANTHER" id="PTHR46890">
    <property type="entry name" value="NON-LTR RETROLELEMENT REVERSE TRANSCRIPTASE-LIKE PROTEIN-RELATED"/>
    <property type="match status" value="1"/>
</dbReference>
<evidence type="ECO:0000313" key="2">
    <source>
        <dbReference type="Proteomes" id="UP000288805"/>
    </source>
</evidence>
<comment type="caution">
    <text evidence="1">The sequence shown here is derived from an EMBL/GenBank/DDBJ whole genome shotgun (WGS) entry which is preliminary data.</text>
</comment>
<accession>A0A438J083</accession>
<sequence>MQLKQISQSEAKVLELPFYESEIHAALMEMNGDKALGSNGFTVAFWQSCWEFVKEEVLDMFKEFYEQNSFIKSLNNTFLVLLPKKGGAEDLVLVNSVPASFFSSSKGQHQGDPLSPYLFVMGIKVLSVLITRAAEGGFISECSIWRAASRLKINLDKSEVIPAGEVEEVNEMAAEIGCKVGQLPAVYLGLSLGAPNKATSVWDGVEEKVRRRLAL</sequence>
<gene>
    <name evidence="1" type="ORF">CK203_028355</name>
</gene>
<dbReference type="EMBL" id="QGNW01000071">
    <property type="protein sequence ID" value="RVX02344.1"/>
    <property type="molecule type" value="Genomic_DNA"/>
</dbReference>
<evidence type="ECO:0000313" key="1">
    <source>
        <dbReference type="EMBL" id="RVX02344.1"/>
    </source>
</evidence>
<organism evidence="1 2">
    <name type="scientific">Vitis vinifera</name>
    <name type="common">Grape</name>
    <dbReference type="NCBI Taxonomy" id="29760"/>
    <lineage>
        <taxon>Eukaryota</taxon>
        <taxon>Viridiplantae</taxon>
        <taxon>Streptophyta</taxon>
        <taxon>Embryophyta</taxon>
        <taxon>Tracheophyta</taxon>
        <taxon>Spermatophyta</taxon>
        <taxon>Magnoliopsida</taxon>
        <taxon>eudicotyledons</taxon>
        <taxon>Gunneridae</taxon>
        <taxon>Pentapetalae</taxon>
        <taxon>rosids</taxon>
        <taxon>Vitales</taxon>
        <taxon>Vitaceae</taxon>
        <taxon>Viteae</taxon>
        <taxon>Vitis</taxon>
    </lineage>
</organism>